<dbReference type="PRINTS" id="PR00974">
    <property type="entry name" value="RIBOSOMALS18"/>
</dbReference>
<dbReference type="eggNOG" id="COG0238">
    <property type="taxonomic scope" value="Bacteria"/>
</dbReference>
<organism evidence="7 8">
    <name type="scientific">Chthonomonas calidirosea (strain DSM 23976 / ICMP 18418 / T49)</name>
    <dbReference type="NCBI Taxonomy" id="1303518"/>
    <lineage>
        <taxon>Bacteria</taxon>
        <taxon>Bacillati</taxon>
        <taxon>Armatimonadota</taxon>
        <taxon>Chthonomonadia</taxon>
        <taxon>Chthonomonadales</taxon>
        <taxon>Chthonomonadaceae</taxon>
        <taxon>Chthonomonas</taxon>
    </lineage>
</organism>
<dbReference type="Proteomes" id="UP000014227">
    <property type="component" value="Chromosome I"/>
</dbReference>
<keyword evidence="3 4" id="KW-0687">Ribonucleoprotein</keyword>
<dbReference type="AlphaFoldDB" id="S0EU70"/>
<keyword evidence="4" id="KW-0694">RNA-binding</keyword>
<comment type="function">
    <text evidence="4">Binds as a heterodimer with protein bS6 to the central domain of the 16S rRNA, where it helps stabilize the platform of the 30S subunit.</text>
</comment>
<dbReference type="GO" id="GO:0006412">
    <property type="term" value="P:translation"/>
    <property type="evidence" value="ECO:0007669"/>
    <property type="project" value="UniProtKB-UniRule"/>
</dbReference>
<comment type="similarity">
    <text evidence="1 4 5">Belongs to the bacterial ribosomal protein bS18 family.</text>
</comment>
<dbReference type="NCBIfam" id="TIGR00165">
    <property type="entry name" value="S18"/>
    <property type="match status" value="1"/>
</dbReference>
<evidence type="ECO:0000256" key="2">
    <source>
        <dbReference type="ARBA" id="ARBA00022980"/>
    </source>
</evidence>
<dbReference type="EMBL" id="HF951689">
    <property type="protein sequence ID" value="CCW35169.1"/>
    <property type="molecule type" value="Genomic_DNA"/>
</dbReference>
<accession>S0EU70</accession>
<dbReference type="FunCoup" id="S0EU70">
    <property type="interactions" value="429"/>
</dbReference>
<dbReference type="GO" id="GO:0003735">
    <property type="term" value="F:structural constituent of ribosome"/>
    <property type="evidence" value="ECO:0007669"/>
    <property type="project" value="InterPro"/>
</dbReference>
<dbReference type="GO" id="GO:0022627">
    <property type="term" value="C:cytosolic small ribosomal subunit"/>
    <property type="evidence" value="ECO:0007669"/>
    <property type="project" value="TreeGrafter"/>
</dbReference>
<gene>
    <name evidence="4" type="primary">rpsR</name>
    <name evidence="7" type="ORF">CCALI_01351</name>
</gene>
<feature type="compositionally biased region" description="Acidic residues" evidence="6">
    <location>
        <begin position="26"/>
        <end position="35"/>
    </location>
</feature>
<dbReference type="PANTHER" id="PTHR13479">
    <property type="entry name" value="30S RIBOSOMAL PROTEIN S18"/>
    <property type="match status" value="1"/>
</dbReference>
<proteinExistence type="inferred from homology"/>
<dbReference type="PATRIC" id="fig|1303518.3.peg.1382"/>
<evidence type="ECO:0000256" key="6">
    <source>
        <dbReference type="SAM" id="MobiDB-lite"/>
    </source>
</evidence>
<evidence type="ECO:0000256" key="3">
    <source>
        <dbReference type="ARBA" id="ARBA00023274"/>
    </source>
</evidence>
<dbReference type="HAMAP" id="MF_00270">
    <property type="entry name" value="Ribosomal_bS18"/>
    <property type="match status" value="1"/>
</dbReference>
<dbReference type="SUPFAM" id="SSF46911">
    <property type="entry name" value="Ribosomal protein S18"/>
    <property type="match status" value="1"/>
</dbReference>
<dbReference type="STRING" id="454171.CP488_02746"/>
<keyword evidence="4" id="KW-0699">rRNA-binding</keyword>
<keyword evidence="2 4" id="KW-0689">Ribosomal protein</keyword>
<dbReference type="GO" id="GO:0070181">
    <property type="term" value="F:small ribosomal subunit rRNA binding"/>
    <property type="evidence" value="ECO:0007669"/>
    <property type="project" value="TreeGrafter"/>
</dbReference>
<evidence type="ECO:0000313" key="8">
    <source>
        <dbReference type="Proteomes" id="UP000014227"/>
    </source>
</evidence>
<feature type="compositionally biased region" description="Acidic residues" evidence="6">
    <location>
        <begin position="1"/>
        <end position="18"/>
    </location>
</feature>
<dbReference type="Pfam" id="PF01084">
    <property type="entry name" value="Ribosomal_S18"/>
    <property type="match status" value="1"/>
</dbReference>
<dbReference type="OrthoDB" id="9812008at2"/>
<evidence type="ECO:0000256" key="4">
    <source>
        <dbReference type="HAMAP-Rule" id="MF_00270"/>
    </source>
</evidence>
<dbReference type="KEGG" id="ccz:CCALI_01351"/>
<dbReference type="HOGENOM" id="CLU_148710_0_0_0"/>
<evidence type="ECO:0000256" key="1">
    <source>
        <dbReference type="ARBA" id="ARBA00005589"/>
    </source>
</evidence>
<dbReference type="InParanoid" id="S0EU70"/>
<evidence type="ECO:0000313" key="7">
    <source>
        <dbReference type="EMBL" id="CCW35169.1"/>
    </source>
</evidence>
<dbReference type="Gene3D" id="4.10.640.10">
    <property type="entry name" value="Ribosomal protein S18"/>
    <property type="match status" value="1"/>
</dbReference>
<comment type="subunit">
    <text evidence="4">Part of the 30S ribosomal subunit. Forms a tight heterodimer with protein bS6.</text>
</comment>
<dbReference type="InterPro" id="IPR001648">
    <property type="entry name" value="Ribosomal_bS18"/>
</dbReference>
<feature type="compositionally biased region" description="Low complexity" evidence="6">
    <location>
        <begin position="36"/>
        <end position="53"/>
    </location>
</feature>
<sequence length="131" mass="14869">MSDDNPEINEEITEISDEIIDKPEADAELTAETEEGAPAAENGVAAAPAAKAKTTNRFRRPRRKVCLFCVEKAETIDYKQIWQPKYARLLLTERGRIVPRRTRGLCAKHQRMVARAIKRARHMALLPFVVK</sequence>
<protein>
    <recommendedName>
        <fullName evidence="4">Small ribosomal subunit protein bS18</fullName>
    </recommendedName>
</protein>
<name>S0EU70_CHTCT</name>
<keyword evidence="8" id="KW-1185">Reference proteome</keyword>
<dbReference type="InterPro" id="IPR036870">
    <property type="entry name" value="Ribosomal_bS18_sf"/>
</dbReference>
<dbReference type="PANTHER" id="PTHR13479:SF40">
    <property type="entry name" value="SMALL RIBOSOMAL SUBUNIT PROTEIN BS18M"/>
    <property type="match status" value="1"/>
</dbReference>
<evidence type="ECO:0000256" key="5">
    <source>
        <dbReference type="RuleBase" id="RU003910"/>
    </source>
</evidence>
<feature type="region of interest" description="Disordered" evidence="6">
    <location>
        <begin position="1"/>
        <end position="55"/>
    </location>
</feature>
<reference evidence="8" key="1">
    <citation type="submission" date="2013-03" db="EMBL/GenBank/DDBJ databases">
        <title>Genome sequence of Chthonomonas calidirosea, the first sequenced genome from the Armatimonadetes phylum (formally candidate division OP10).</title>
        <authorList>
            <person name="Lee K.C.Y."/>
            <person name="Morgan X.C."/>
            <person name="Dunfield P.F."/>
            <person name="Tamas I."/>
            <person name="Houghton K.M."/>
            <person name="Vyssotski M."/>
            <person name="Ryan J.L.J."/>
            <person name="Lagutin K."/>
            <person name="McDonald I.R."/>
            <person name="Stott M.B."/>
        </authorList>
    </citation>
    <scope>NUCLEOTIDE SEQUENCE [LARGE SCALE GENOMIC DNA]</scope>
    <source>
        <strain evidence="8">DSM 23976 / ICMP 18418 / T49</strain>
    </source>
</reference>